<comment type="subcellular location">
    <subcellularLocation>
        <location evidence="1">Cell outer membrane</location>
        <topology evidence="1">Multi-pass membrane protein</topology>
    </subcellularLocation>
</comment>
<protein>
    <recommendedName>
        <fullName evidence="8">TonB-dependent transporter Oar-like beta-barrel domain-containing protein</fullName>
    </recommendedName>
</protein>
<dbReference type="SUPFAM" id="SSF49464">
    <property type="entry name" value="Carboxypeptidase regulatory domain-like"/>
    <property type="match status" value="1"/>
</dbReference>
<dbReference type="KEGG" id="trs:Terro_2923"/>
<evidence type="ECO:0000256" key="7">
    <source>
        <dbReference type="SAM" id="SignalP"/>
    </source>
</evidence>
<evidence type="ECO:0000313" key="10">
    <source>
        <dbReference type="Proteomes" id="UP000006056"/>
    </source>
</evidence>
<keyword evidence="3" id="KW-1134">Transmembrane beta strand</keyword>
<organism evidence="9 10">
    <name type="scientific">Terriglobus roseus (strain DSM 18391 / NRRL B-41598 / KBS 63)</name>
    <dbReference type="NCBI Taxonomy" id="926566"/>
    <lineage>
        <taxon>Bacteria</taxon>
        <taxon>Pseudomonadati</taxon>
        <taxon>Acidobacteriota</taxon>
        <taxon>Terriglobia</taxon>
        <taxon>Terriglobales</taxon>
        <taxon>Acidobacteriaceae</taxon>
        <taxon>Terriglobus</taxon>
    </lineage>
</organism>
<dbReference type="HOGENOM" id="CLU_006298_0_0_0"/>
<keyword evidence="2" id="KW-0813">Transport</keyword>
<dbReference type="GO" id="GO:0044718">
    <property type="term" value="P:siderophore transmembrane transport"/>
    <property type="evidence" value="ECO:0007669"/>
    <property type="project" value="TreeGrafter"/>
</dbReference>
<dbReference type="PROSITE" id="PS51257">
    <property type="entry name" value="PROKAR_LIPOPROTEIN"/>
    <property type="match status" value="1"/>
</dbReference>
<accession>I3ZIU0</accession>
<keyword evidence="5" id="KW-0472">Membrane</keyword>
<feature type="domain" description="TonB-dependent transporter Oar-like beta-barrel" evidence="8">
    <location>
        <begin position="246"/>
        <end position="1126"/>
    </location>
</feature>
<dbReference type="SUPFAM" id="SSF56935">
    <property type="entry name" value="Porins"/>
    <property type="match status" value="1"/>
</dbReference>
<evidence type="ECO:0000313" key="9">
    <source>
        <dbReference type="EMBL" id="AFL89158.1"/>
    </source>
</evidence>
<proteinExistence type="predicted"/>
<feature type="chain" id="PRO_5003684914" description="TonB-dependent transporter Oar-like beta-barrel domain-containing protein" evidence="7">
    <location>
        <begin position="22"/>
        <end position="1133"/>
    </location>
</feature>
<dbReference type="InterPro" id="IPR057601">
    <property type="entry name" value="Oar-like_b-barrel"/>
</dbReference>
<dbReference type="Pfam" id="PF13620">
    <property type="entry name" value="CarboxypepD_reg"/>
    <property type="match status" value="1"/>
</dbReference>
<dbReference type="PANTHER" id="PTHR30069">
    <property type="entry name" value="TONB-DEPENDENT OUTER MEMBRANE RECEPTOR"/>
    <property type="match status" value="1"/>
</dbReference>
<evidence type="ECO:0000256" key="6">
    <source>
        <dbReference type="ARBA" id="ARBA00023237"/>
    </source>
</evidence>
<dbReference type="GO" id="GO:0009279">
    <property type="term" value="C:cell outer membrane"/>
    <property type="evidence" value="ECO:0007669"/>
    <property type="project" value="UniProtKB-SubCell"/>
</dbReference>
<keyword evidence="6" id="KW-0998">Cell outer membrane</keyword>
<gene>
    <name evidence="9" type="ordered locus">Terro_2923</name>
</gene>
<evidence type="ECO:0000256" key="1">
    <source>
        <dbReference type="ARBA" id="ARBA00004571"/>
    </source>
</evidence>
<dbReference type="Gene3D" id="2.40.170.20">
    <property type="entry name" value="TonB-dependent receptor, beta-barrel domain"/>
    <property type="match status" value="1"/>
</dbReference>
<dbReference type="EMBL" id="CP003379">
    <property type="protein sequence ID" value="AFL89158.1"/>
    <property type="molecule type" value="Genomic_DNA"/>
</dbReference>
<evidence type="ECO:0000259" key="8">
    <source>
        <dbReference type="Pfam" id="PF25183"/>
    </source>
</evidence>
<dbReference type="eggNOG" id="COG4771">
    <property type="taxonomic scope" value="Bacteria"/>
</dbReference>
<dbReference type="InterPro" id="IPR036942">
    <property type="entry name" value="Beta-barrel_TonB_sf"/>
</dbReference>
<evidence type="ECO:0000256" key="3">
    <source>
        <dbReference type="ARBA" id="ARBA00022452"/>
    </source>
</evidence>
<evidence type="ECO:0000256" key="5">
    <source>
        <dbReference type="ARBA" id="ARBA00023136"/>
    </source>
</evidence>
<evidence type="ECO:0000256" key="4">
    <source>
        <dbReference type="ARBA" id="ARBA00022692"/>
    </source>
</evidence>
<dbReference type="Proteomes" id="UP000006056">
    <property type="component" value="Chromosome"/>
</dbReference>
<feature type="signal peptide" evidence="7">
    <location>
        <begin position="1"/>
        <end position="21"/>
    </location>
</feature>
<name>I3ZIU0_TERRK</name>
<dbReference type="InterPro" id="IPR039426">
    <property type="entry name" value="TonB-dep_rcpt-like"/>
</dbReference>
<dbReference type="Gene3D" id="2.60.40.1120">
    <property type="entry name" value="Carboxypeptidase-like, regulatory domain"/>
    <property type="match status" value="1"/>
</dbReference>
<keyword evidence="10" id="KW-1185">Reference proteome</keyword>
<dbReference type="AlphaFoldDB" id="I3ZIU0"/>
<dbReference type="InterPro" id="IPR008969">
    <property type="entry name" value="CarboxyPept-like_regulatory"/>
</dbReference>
<evidence type="ECO:0000256" key="2">
    <source>
        <dbReference type="ARBA" id="ARBA00022448"/>
    </source>
</evidence>
<dbReference type="STRING" id="926566.Terro_2923"/>
<keyword evidence="7" id="KW-0732">Signal</keyword>
<dbReference type="Pfam" id="PF25183">
    <property type="entry name" value="OMP_b-brl_4"/>
    <property type="match status" value="1"/>
</dbReference>
<dbReference type="PANTHER" id="PTHR30069:SF46">
    <property type="entry name" value="OAR PROTEIN"/>
    <property type="match status" value="1"/>
</dbReference>
<keyword evidence="4" id="KW-0812">Transmembrane</keyword>
<dbReference type="PATRIC" id="fig|926566.3.peg.2915"/>
<reference evidence="9 10" key="1">
    <citation type="submission" date="2012-06" db="EMBL/GenBank/DDBJ databases">
        <title>Complete genome of Terriglobus roseus DSM 18391.</title>
        <authorList>
            <consortium name="US DOE Joint Genome Institute (JGI-PGF)"/>
            <person name="Lucas S."/>
            <person name="Copeland A."/>
            <person name="Lapidus A."/>
            <person name="Glavina del Rio T."/>
            <person name="Dalin E."/>
            <person name="Tice H."/>
            <person name="Bruce D."/>
            <person name="Goodwin L."/>
            <person name="Pitluck S."/>
            <person name="Peters L."/>
            <person name="Mikhailova N."/>
            <person name="Munk A.C.C."/>
            <person name="Kyrpides N."/>
            <person name="Mavromatis K."/>
            <person name="Ivanova N."/>
            <person name="Brettin T."/>
            <person name="Detter J.C."/>
            <person name="Han C."/>
            <person name="Larimer F."/>
            <person name="Land M."/>
            <person name="Hauser L."/>
            <person name="Markowitz V."/>
            <person name="Cheng J.-F."/>
            <person name="Hugenholtz P."/>
            <person name="Woyke T."/>
            <person name="Wu D."/>
            <person name="Brambilla E."/>
            <person name="Klenk H.-P."/>
            <person name="Eisen J.A."/>
        </authorList>
    </citation>
    <scope>NUCLEOTIDE SEQUENCE [LARGE SCALE GENOMIC DNA]</scope>
    <source>
        <strain evidence="10">DSM 18391 / NRRL B-41598 / KBS 63</strain>
    </source>
</reference>
<dbReference type="GO" id="GO:0015344">
    <property type="term" value="F:siderophore uptake transmembrane transporter activity"/>
    <property type="evidence" value="ECO:0007669"/>
    <property type="project" value="TreeGrafter"/>
</dbReference>
<sequence>MTFRKPLPLAVLALSCGLGQAQTTTGSVSGTVQDASGAVVPNAVVAAINADTGVRTEATTNGAGVYSIRFLPIGRYKVEVNASSFATFATPVFQLEINQSAKIDAKLSVNSITTVDVEASAAPILNTSDGAIGLSLSEKQISTIPLNGRNFSSLTLFQPGAVNTDPNGLTGGNALERNTFNNGIVALNGNRAQANNYTLDGIDINEGQNNLIGYNPAPDALAEIRVVTANAGANYGNVNGGDIVSVLKSGTNQFHGSAYAYLQNQKLNANSWANKNHPDPADFQPINPYTQTQFGGTLGGPILHDKLFFFVDYEGTRQHKGGTSSASVFTAAMRGGDFSAVPKQLYDTQNNLAPYANNRVRVVNPVAQYLFAHPELYPLPNATPVDGLIQNNYIGFTRSFIVNNQGDLKIEWDPRNNDKVTAFYAQSTGSDGSIALLPISFPAQNVFPTKLGGGTWVHTFSPSIVNEGRVGFTRVRWDQGVPTDPSGLFGLTGNKVVGIPFGTQRYVGFSNINISDNFSSFGTPGAPQILRDNTFFYEDNVTIQHGKHLFTIGAQAIRYQQNYALSGAQGSLGSFSYGGQFTGDGTNTGYSGADFVLDRANSESIAIPGGSGLVGNRQWRTAGFFQDDWKATDRLTLNIGLRYEYDQRWNEVHNRTANVLLDGPNKGTVEYAGSVPAGAPAGSIVCDNISCYQPARNQLQPRFGFAFQATPRFVLRGGYGTTSFFEGNANNQRLTYQNPFLAFAQPNAATPVAAANGVPYSPGAPLHAANGFTISDINNSNASFGAWPQNMRPAYIHQFNLTTEYELNNRLSLAVSYVGETGQHLADYRNGNQLTLAQARALNANGGVVTAATTAPFAALVGQTGALLITESAAMSNYNAGQVTLRERGEHGLTYTINYTYSKALTNSAGNYTAANIRGQNGAYEDGYNSAADYGLAGSDIAHNVSAVVVYAVPFGRGQSYGGSINRIADLALGGWSVSGSVVAYSGFPLTINGPGNTSDTNSFGGMRANRYRTLKVKNRTVDNWFGTDPSATPCAGTDNGICAYGPAAALSFGTASVGSERAPGYLGIDASVFKDFHITESQAFGFRADGFNVGNIASYGNPDSNVTDVNFGQITNTRSASRVIQLQLHYNF</sequence>
<dbReference type="OrthoDB" id="97893at2"/>